<dbReference type="Pfam" id="PF05097">
    <property type="entry name" value="DUF688"/>
    <property type="match status" value="1"/>
</dbReference>
<evidence type="ECO:0000313" key="2">
    <source>
        <dbReference type="Proteomes" id="UP001151760"/>
    </source>
</evidence>
<dbReference type="Proteomes" id="UP001151760">
    <property type="component" value="Unassembled WGS sequence"/>
</dbReference>
<gene>
    <name evidence="1" type="ORF">Tco_0909402</name>
</gene>
<organism evidence="1 2">
    <name type="scientific">Tanacetum coccineum</name>
    <dbReference type="NCBI Taxonomy" id="301880"/>
    <lineage>
        <taxon>Eukaryota</taxon>
        <taxon>Viridiplantae</taxon>
        <taxon>Streptophyta</taxon>
        <taxon>Embryophyta</taxon>
        <taxon>Tracheophyta</taxon>
        <taxon>Spermatophyta</taxon>
        <taxon>Magnoliopsida</taxon>
        <taxon>eudicotyledons</taxon>
        <taxon>Gunneridae</taxon>
        <taxon>Pentapetalae</taxon>
        <taxon>asterids</taxon>
        <taxon>campanulids</taxon>
        <taxon>Asterales</taxon>
        <taxon>Asteraceae</taxon>
        <taxon>Asteroideae</taxon>
        <taxon>Anthemideae</taxon>
        <taxon>Anthemidinae</taxon>
        <taxon>Tanacetum</taxon>
    </lineage>
</organism>
<dbReference type="EMBL" id="BQNB010014518">
    <property type="protein sequence ID" value="GJT29127.1"/>
    <property type="molecule type" value="Genomic_DNA"/>
</dbReference>
<reference evidence="1" key="1">
    <citation type="journal article" date="2022" name="Int. J. Mol. Sci.">
        <title>Draft Genome of Tanacetum Coccineum: Genomic Comparison of Closely Related Tanacetum-Family Plants.</title>
        <authorList>
            <person name="Yamashiro T."/>
            <person name="Shiraishi A."/>
            <person name="Nakayama K."/>
            <person name="Satake H."/>
        </authorList>
    </citation>
    <scope>NUCLEOTIDE SEQUENCE</scope>
</reference>
<dbReference type="InterPro" id="IPR007789">
    <property type="entry name" value="DUF688"/>
</dbReference>
<sequence length="172" mass="19249">MLVNLGSVPFGWEQSPRVNKDLAPNVINIEKNVSLSSRDDNDHHHESDIHEAYMDALDTLSRESKEESADDSDFDLKILANKSSKFCGLTPRGFCFANRVRGMCMETRLPISPAGNKSLLTYLALLLLVLSVDPKMRGDAPERSIPFGKEAKDELVKMIDGKSLKIIIFRKD</sequence>
<dbReference type="PANTHER" id="PTHR33671:SF2">
    <property type="entry name" value="N-METHYLTRANSFERASE, PUTATIVE (DUF688)-RELATED"/>
    <property type="match status" value="1"/>
</dbReference>
<name>A0ABQ5CRL7_9ASTR</name>
<accession>A0ABQ5CRL7</accession>
<reference evidence="1" key="2">
    <citation type="submission" date="2022-01" db="EMBL/GenBank/DDBJ databases">
        <authorList>
            <person name="Yamashiro T."/>
            <person name="Shiraishi A."/>
            <person name="Satake H."/>
            <person name="Nakayama K."/>
        </authorList>
    </citation>
    <scope>NUCLEOTIDE SEQUENCE</scope>
</reference>
<protein>
    <submittedName>
        <fullName evidence="1">Staphylococcal-like nuclease CAN2</fullName>
    </submittedName>
</protein>
<dbReference type="PANTHER" id="PTHR33671">
    <property type="entry name" value="N-METHYLTRANSFERASE, PUTATIVE (DUF688)-RELATED"/>
    <property type="match status" value="1"/>
</dbReference>
<evidence type="ECO:0000313" key="1">
    <source>
        <dbReference type="EMBL" id="GJT29127.1"/>
    </source>
</evidence>
<comment type="caution">
    <text evidence="1">The sequence shown here is derived from an EMBL/GenBank/DDBJ whole genome shotgun (WGS) entry which is preliminary data.</text>
</comment>
<proteinExistence type="predicted"/>
<keyword evidence="2" id="KW-1185">Reference proteome</keyword>